<evidence type="ECO:0000256" key="1">
    <source>
        <dbReference type="SAM" id="Phobius"/>
    </source>
</evidence>
<feature type="transmembrane region" description="Helical" evidence="1">
    <location>
        <begin position="12"/>
        <end position="28"/>
    </location>
</feature>
<keyword evidence="3" id="KW-1185">Reference proteome</keyword>
<gene>
    <name evidence="2" type="ORF">HGP29_23870</name>
</gene>
<protein>
    <submittedName>
        <fullName evidence="2">Uncharacterized protein</fullName>
    </submittedName>
</protein>
<name>A0A7X8XYM3_9BACT</name>
<comment type="caution">
    <text evidence="2">The sequence shown here is derived from an EMBL/GenBank/DDBJ whole genome shotgun (WGS) entry which is preliminary data.</text>
</comment>
<sequence length="188" mass="21356">MQQFFKEKTPYIIIITSILLGGCSFFGLDKELKDLTINDLLITTASEIYIPSLADEWTEGNPVLYSDTRDSVIQKNFIDINQIRNGSFSRIQISAIYPADSTLYILDSVDVYLEDLHDKKVKIGYLYDITTTSTPKTLDMDLESAPSGLIGEIFRSDTVIITSRFHLRNNVRTDTMTFNVEATYQLTN</sequence>
<dbReference type="AlphaFoldDB" id="A0A7X8XYM3"/>
<reference evidence="2 3" key="1">
    <citation type="submission" date="2020-04" db="EMBL/GenBank/DDBJ databases">
        <title>Flammeovirga sp. SR4, a novel species isolated from seawater.</title>
        <authorList>
            <person name="Wang X."/>
        </authorList>
    </citation>
    <scope>NUCLEOTIDE SEQUENCE [LARGE SCALE GENOMIC DNA]</scope>
    <source>
        <strain evidence="2 3">SR4</strain>
    </source>
</reference>
<accession>A0A7X8XYM3</accession>
<keyword evidence="1" id="KW-1133">Transmembrane helix</keyword>
<dbReference type="PROSITE" id="PS51257">
    <property type="entry name" value="PROKAR_LIPOPROTEIN"/>
    <property type="match status" value="1"/>
</dbReference>
<dbReference type="Proteomes" id="UP000585050">
    <property type="component" value="Unassembled WGS sequence"/>
</dbReference>
<evidence type="ECO:0000313" key="2">
    <source>
        <dbReference type="EMBL" id="NLR94263.1"/>
    </source>
</evidence>
<dbReference type="RefSeq" id="WP_168884974.1">
    <property type="nucleotide sequence ID" value="NZ_JABAIL010000010.1"/>
</dbReference>
<evidence type="ECO:0000313" key="3">
    <source>
        <dbReference type="Proteomes" id="UP000585050"/>
    </source>
</evidence>
<keyword evidence="1" id="KW-0812">Transmembrane</keyword>
<organism evidence="2 3">
    <name type="scientific">Flammeovirga agarivorans</name>
    <dbReference type="NCBI Taxonomy" id="2726742"/>
    <lineage>
        <taxon>Bacteria</taxon>
        <taxon>Pseudomonadati</taxon>
        <taxon>Bacteroidota</taxon>
        <taxon>Cytophagia</taxon>
        <taxon>Cytophagales</taxon>
        <taxon>Flammeovirgaceae</taxon>
        <taxon>Flammeovirga</taxon>
    </lineage>
</organism>
<dbReference type="EMBL" id="JABAIL010000010">
    <property type="protein sequence ID" value="NLR94263.1"/>
    <property type="molecule type" value="Genomic_DNA"/>
</dbReference>
<keyword evidence="1" id="KW-0472">Membrane</keyword>
<proteinExistence type="predicted"/>